<gene>
    <name evidence="1" type="ORF">GGI18_003155</name>
</gene>
<sequence length="160" mass="17081">MLRSVPAPSTSAIDVCGECDVCQQSPTVVAVDCTAMMLTAINVIAAAGEEQLTLLKLVAYCRGYGLKKAPAIAELATRNCARFVPALSSEDWGYLVSQLVDMGVLVYKFSHTAHATNVYLAVSALHETQIARTLDQTGGVEPFIVRYASTALPNALMNKD</sequence>
<organism evidence="1 2">
    <name type="scientific">Coemansia linderi</name>
    <dbReference type="NCBI Taxonomy" id="2663919"/>
    <lineage>
        <taxon>Eukaryota</taxon>
        <taxon>Fungi</taxon>
        <taxon>Fungi incertae sedis</taxon>
        <taxon>Zoopagomycota</taxon>
        <taxon>Kickxellomycotina</taxon>
        <taxon>Kickxellomycetes</taxon>
        <taxon>Kickxellales</taxon>
        <taxon>Kickxellaceae</taxon>
        <taxon>Coemansia</taxon>
    </lineage>
</organism>
<accession>A0ACC1KDC5</accession>
<reference evidence="1" key="1">
    <citation type="submission" date="2022-07" db="EMBL/GenBank/DDBJ databases">
        <title>Phylogenomic reconstructions and comparative analyses of Kickxellomycotina fungi.</title>
        <authorList>
            <person name="Reynolds N.K."/>
            <person name="Stajich J.E."/>
            <person name="Barry K."/>
            <person name="Grigoriev I.V."/>
            <person name="Crous P."/>
            <person name="Smith M.E."/>
        </authorList>
    </citation>
    <scope>NUCLEOTIDE SEQUENCE</scope>
    <source>
        <strain evidence="1">BCRC 34191</strain>
    </source>
</reference>
<evidence type="ECO:0000313" key="1">
    <source>
        <dbReference type="EMBL" id="KAJ2787275.1"/>
    </source>
</evidence>
<evidence type="ECO:0000313" key="2">
    <source>
        <dbReference type="Proteomes" id="UP001140066"/>
    </source>
</evidence>
<dbReference type="Proteomes" id="UP001140066">
    <property type="component" value="Unassembled WGS sequence"/>
</dbReference>
<protein>
    <submittedName>
        <fullName evidence="1">Uncharacterized protein</fullName>
    </submittedName>
</protein>
<comment type="caution">
    <text evidence="1">The sequence shown here is derived from an EMBL/GenBank/DDBJ whole genome shotgun (WGS) entry which is preliminary data.</text>
</comment>
<keyword evidence="2" id="KW-1185">Reference proteome</keyword>
<dbReference type="EMBL" id="JANBUK010000986">
    <property type="protein sequence ID" value="KAJ2787275.1"/>
    <property type="molecule type" value="Genomic_DNA"/>
</dbReference>
<name>A0ACC1KDC5_9FUNG</name>
<proteinExistence type="predicted"/>